<evidence type="ECO:0000256" key="1">
    <source>
        <dbReference type="ARBA" id="ARBA00004123"/>
    </source>
</evidence>
<dbReference type="SUPFAM" id="SSF46689">
    <property type="entry name" value="Homeodomain-like"/>
    <property type="match status" value="1"/>
</dbReference>
<organism evidence="2 3">
    <name type="scientific">Stegodyphus mimosarum</name>
    <name type="common">African social velvet spider</name>
    <dbReference type="NCBI Taxonomy" id="407821"/>
    <lineage>
        <taxon>Eukaryota</taxon>
        <taxon>Metazoa</taxon>
        <taxon>Ecdysozoa</taxon>
        <taxon>Arthropoda</taxon>
        <taxon>Chelicerata</taxon>
        <taxon>Arachnida</taxon>
        <taxon>Araneae</taxon>
        <taxon>Araneomorphae</taxon>
        <taxon>Entelegynae</taxon>
        <taxon>Eresoidea</taxon>
        <taxon>Eresidae</taxon>
        <taxon>Stegodyphus</taxon>
    </lineage>
</organism>
<dbReference type="EMBL" id="KK117719">
    <property type="protein sequence ID" value="KFM71243.1"/>
    <property type="molecule type" value="Genomic_DNA"/>
</dbReference>
<name>A0A087U1K4_STEMI</name>
<feature type="non-terminal residue" evidence="2">
    <location>
        <position position="66"/>
    </location>
</feature>
<proteinExistence type="predicted"/>
<comment type="subcellular location">
    <subcellularLocation>
        <location evidence="1">Nucleus</location>
    </subcellularLocation>
</comment>
<dbReference type="OrthoDB" id="6755115at2759"/>
<gene>
    <name evidence="2" type="ORF">X975_24107</name>
</gene>
<evidence type="ECO:0008006" key="4">
    <source>
        <dbReference type="Google" id="ProtNLM"/>
    </source>
</evidence>
<dbReference type="Proteomes" id="UP000054359">
    <property type="component" value="Unassembled WGS sequence"/>
</dbReference>
<evidence type="ECO:0000313" key="3">
    <source>
        <dbReference type="Proteomes" id="UP000054359"/>
    </source>
</evidence>
<dbReference type="AlphaFoldDB" id="A0A087U1K4"/>
<protein>
    <recommendedName>
        <fullName evidence="4">Paired domain-containing protein</fullName>
    </recommendedName>
</protein>
<reference evidence="2 3" key="1">
    <citation type="submission" date="2013-11" db="EMBL/GenBank/DDBJ databases">
        <title>Genome sequencing of Stegodyphus mimosarum.</title>
        <authorList>
            <person name="Bechsgaard J."/>
        </authorList>
    </citation>
    <scope>NUCLEOTIDE SEQUENCE [LARGE SCALE GENOMIC DNA]</scope>
</reference>
<dbReference type="InterPro" id="IPR009057">
    <property type="entry name" value="Homeodomain-like_sf"/>
</dbReference>
<accession>A0A087U1K4</accession>
<evidence type="ECO:0000313" key="2">
    <source>
        <dbReference type="EMBL" id="KFM71243.1"/>
    </source>
</evidence>
<keyword evidence="3" id="KW-1185">Reference proteome</keyword>
<dbReference type="GO" id="GO:0005634">
    <property type="term" value="C:nucleus"/>
    <property type="evidence" value="ECO:0007669"/>
    <property type="project" value="UniProtKB-SubCell"/>
</dbReference>
<sequence>MSTHHHLDEGMRWRIVGKLEAGQYQAQVARELDVTLSVISNLWDQFQNSGSVSRRIRSTESQNNQL</sequence>